<gene>
    <name evidence="1" type="ORF">JOM49_004621</name>
</gene>
<keyword evidence="1" id="KW-0808">Transferase</keyword>
<reference evidence="1 2" key="1">
    <citation type="submission" date="2021-03" db="EMBL/GenBank/DDBJ databases">
        <title>Sequencing the genomes of 1000 actinobacteria strains.</title>
        <authorList>
            <person name="Klenk H.-P."/>
        </authorList>
    </citation>
    <scope>NUCLEOTIDE SEQUENCE [LARGE SCALE GENOMIC DNA]</scope>
    <source>
        <strain evidence="1 2">DSM 45510</strain>
    </source>
</reference>
<keyword evidence="2" id="KW-1185">Reference proteome</keyword>
<dbReference type="EMBL" id="JAGGMS010000001">
    <property type="protein sequence ID" value="MBP2183095.1"/>
    <property type="molecule type" value="Genomic_DNA"/>
</dbReference>
<dbReference type="GO" id="GO:0016829">
    <property type="term" value="F:lyase activity"/>
    <property type="evidence" value="ECO:0007669"/>
    <property type="project" value="UniProtKB-KW"/>
</dbReference>
<keyword evidence="1" id="KW-0456">Lyase</keyword>
<dbReference type="Gene3D" id="3.20.10.10">
    <property type="entry name" value="D-amino Acid Aminotransferase, subunit A, domain 2"/>
    <property type="match status" value="1"/>
</dbReference>
<dbReference type="InterPro" id="IPR036038">
    <property type="entry name" value="Aminotransferase-like"/>
</dbReference>
<dbReference type="RefSeq" id="WP_209666306.1">
    <property type="nucleotide sequence ID" value="NZ_JAGGMS010000001.1"/>
</dbReference>
<comment type="caution">
    <text evidence="1">The sequence shown here is derived from an EMBL/GenBank/DDBJ whole genome shotgun (WGS) entry which is preliminary data.</text>
</comment>
<dbReference type="InterPro" id="IPR043132">
    <property type="entry name" value="BCAT-like_C"/>
</dbReference>
<evidence type="ECO:0000313" key="2">
    <source>
        <dbReference type="Proteomes" id="UP000741013"/>
    </source>
</evidence>
<dbReference type="SUPFAM" id="SSF56752">
    <property type="entry name" value="D-aminoacid aminotransferase-like PLP-dependent enzymes"/>
    <property type="match status" value="1"/>
</dbReference>
<organism evidence="1 2">
    <name type="scientific">Amycolatopsis magusensis</name>
    <dbReference type="NCBI Taxonomy" id="882444"/>
    <lineage>
        <taxon>Bacteria</taxon>
        <taxon>Bacillati</taxon>
        <taxon>Actinomycetota</taxon>
        <taxon>Actinomycetes</taxon>
        <taxon>Pseudonocardiales</taxon>
        <taxon>Pseudonocardiaceae</taxon>
        <taxon>Amycolatopsis</taxon>
    </lineage>
</organism>
<accession>A0ABS4PW07</accession>
<proteinExistence type="predicted"/>
<dbReference type="Pfam" id="PF01063">
    <property type="entry name" value="Aminotran_4"/>
    <property type="match status" value="1"/>
</dbReference>
<dbReference type="InterPro" id="IPR001544">
    <property type="entry name" value="Aminotrans_IV"/>
</dbReference>
<keyword evidence="1" id="KW-0032">Aminotransferase</keyword>
<protein>
    <submittedName>
        <fullName evidence="1">Branched-subunit amino acid aminotransferase/4-amino-4-deoxychorismate lyase</fullName>
    </submittedName>
</protein>
<sequence>MNDRRRWTWAGGLVPTEVPSTDALVVDSWLLDRGAVRGLRRHRARFTRGATTIARIHESSVDRFWAAVVAELPLRERWFPRVEAHADGSLVFWLRPAPPPRPETRLWIPAEPVVRTHPRIKGPDLPMLAELRARAQDTGADDALLLDESGCVLEAANAALLWWRGDHLCAPARNLPVLPSVTVAELGIPLSEEWALTADLEGTEVWAVNSLHGISPVTGWTGEPGPALAPVDHDRLTRFRDALATAPTYVG</sequence>
<dbReference type="GO" id="GO:0008483">
    <property type="term" value="F:transaminase activity"/>
    <property type="evidence" value="ECO:0007669"/>
    <property type="project" value="UniProtKB-KW"/>
</dbReference>
<evidence type="ECO:0000313" key="1">
    <source>
        <dbReference type="EMBL" id="MBP2183095.1"/>
    </source>
</evidence>
<dbReference type="Proteomes" id="UP000741013">
    <property type="component" value="Unassembled WGS sequence"/>
</dbReference>
<name>A0ABS4PW07_9PSEU</name>